<dbReference type="SUPFAM" id="SSF143011">
    <property type="entry name" value="RelE-like"/>
    <property type="match status" value="1"/>
</dbReference>
<accession>J0S851</accession>
<dbReference type="InterPro" id="IPR035093">
    <property type="entry name" value="RelE/ParE_toxin_dom_sf"/>
</dbReference>
<dbReference type="STRING" id="28892.Metli_0788"/>
<sequence>MWKFASIRLPEADEQRIKDELMALADETYPHVHIKKLNGHPDAPVYALRAGQYRAILTIDGDIMVIFVIEVENRSTVYRK</sequence>
<evidence type="ECO:0000313" key="2">
    <source>
        <dbReference type="Proteomes" id="UP000005095"/>
    </source>
</evidence>
<dbReference type="PANTHER" id="PTHR35601">
    <property type="entry name" value="TOXIN RELE"/>
    <property type="match status" value="1"/>
</dbReference>
<dbReference type="Proteomes" id="UP000005095">
    <property type="component" value="Chromosome"/>
</dbReference>
<dbReference type="HOGENOM" id="CLU_155761_3_2_2"/>
<dbReference type="EMBL" id="CM001555">
    <property type="protein sequence ID" value="EJG06749.1"/>
    <property type="molecule type" value="Genomic_DNA"/>
</dbReference>
<gene>
    <name evidence="1" type="ORF">Metli_0788</name>
</gene>
<dbReference type="Gene3D" id="3.30.2310.20">
    <property type="entry name" value="RelE-like"/>
    <property type="match status" value="1"/>
</dbReference>
<dbReference type="PANTHER" id="PTHR35601:SF1">
    <property type="entry name" value="TOXIN RELE"/>
    <property type="match status" value="1"/>
</dbReference>
<dbReference type="AlphaFoldDB" id="J0S851"/>
<proteinExistence type="predicted"/>
<reference evidence="1 2" key="1">
    <citation type="submission" date="2011-08" db="EMBL/GenBank/DDBJ databases">
        <title>The complete genome of Methanofollis liminatans DSM 4140.</title>
        <authorList>
            <consortium name="US DOE Joint Genome Institute (JGI-PGF)"/>
            <person name="Lucas S."/>
            <person name="Han J."/>
            <person name="Lapidus A."/>
            <person name="Bruce D."/>
            <person name="Goodwin L."/>
            <person name="Pitluck S."/>
            <person name="Peters L."/>
            <person name="Kyrpides N."/>
            <person name="Mavromatis K."/>
            <person name="Ivanova N."/>
            <person name="Mikhailova N."/>
            <person name="Lu M."/>
            <person name="Detter J.C."/>
            <person name="Tapia R."/>
            <person name="Han C."/>
            <person name="Land M."/>
            <person name="Hauser L."/>
            <person name="Markowitz V."/>
            <person name="Cheng J.-F."/>
            <person name="Hugenholtz P."/>
            <person name="Woyke T."/>
            <person name="Wu D."/>
            <person name="Spring S."/>
            <person name="Schuler E."/>
            <person name="Brambilla E."/>
            <person name="Klenk H.-P."/>
            <person name="Eisen J.A."/>
        </authorList>
    </citation>
    <scope>NUCLEOTIDE SEQUENCE [LARGE SCALE GENOMIC DNA]</scope>
    <source>
        <strain evidence="1 2">DSM 4140</strain>
    </source>
</reference>
<organism evidence="1 2">
    <name type="scientific">Methanofollis liminatans DSM 4140</name>
    <dbReference type="NCBI Taxonomy" id="28892"/>
    <lineage>
        <taxon>Archaea</taxon>
        <taxon>Methanobacteriati</taxon>
        <taxon>Methanobacteriota</taxon>
        <taxon>Stenosarchaea group</taxon>
        <taxon>Methanomicrobia</taxon>
        <taxon>Methanomicrobiales</taxon>
        <taxon>Methanomicrobiaceae</taxon>
        <taxon>Methanofollis</taxon>
    </lineage>
</organism>
<name>J0S851_9EURY</name>
<keyword evidence="2" id="KW-1185">Reference proteome</keyword>
<protein>
    <submittedName>
        <fullName evidence="1">Plasmid stabilization system protein</fullName>
    </submittedName>
</protein>
<evidence type="ECO:0000313" key="1">
    <source>
        <dbReference type="EMBL" id="EJG06749.1"/>
    </source>
</evidence>